<evidence type="ECO:0000256" key="1">
    <source>
        <dbReference type="SAM" id="Phobius"/>
    </source>
</evidence>
<sequence>MSEDKKGFDLNQFAKPIAKMETGQGKVYLYQADENVRKLHRELVAQPAEARALKTFRRITSQEVRQGLSDQVVPLPDAVFGGLAESEIAQLAELFRINRYKRRVKSDKPLATFEPKRSDESALAFFDRILDADIQEGDAEAREQHKKLLDMLQTPANKILEQLNASSDRLGGTLSKYESLATLEIPPMRDFAGEQFSQMAKERREDRVVARLTADMTKQSAEMLRDLVEAAGTFLVRFDQRDAKSDRQINIQLWVAVVSLILSVVLSGVGAWYARAAYYQDEAKNKADDTAAKATAERDTRIDTILQQNAKIIEELQKQKASSAPVRATR</sequence>
<protein>
    <submittedName>
        <fullName evidence="2">Uncharacterized protein</fullName>
    </submittedName>
</protein>
<dbReference type="AlphaFoldDB" id="A0A931H6G4"/>
<feature type="transmembrane region" description="Helical" evidence="1">
    <location>
        <begin position="253"/>
        <end position="274"/>
    </location>
</feature>
<keyword evidence="3" id="KW-1185">Reference proteome</keyword>
<proteinExistence type="predicted"/>
<organism evidence="2 3">
    <name type="scientific">Caenimonas aquaedulcis</name>
    <dbReference type="NCBI Taxonomy" id="2793270"/>
    <lineage>
        <taxon>Bacteria</taxon>
        <taxon>Pseudomonadati</taxon>
        <taxon>Pseudomonadota</taxon>
        <taxon>Betaproteobacteria</taxon>
        <taxon>Burkholderiales</taxon>
        <taxon>Comamonadaceae</taxon>
        <taxon>Caenimonas</taxon>
    </lineage>
</organism>
<evidence type="ECO:0000313" key="2">
    <source>
        <dbReference type="EMBL" id="MBG9389337.1"/>
    </source>
</evidence>
<keyword evidence="1" id="KW-0812">Transmembrane</keyword>
<reference evidence="2" key="1">
    <citation type="submission" date="2020-11" db="EMBL/GenBank/DDBJ databases">
        <title>Bacterial whole genome sequence for Caenimonas sp. DR4.4.</title>
        <authorList>
            <person name="Le V."/>
            <person name="Ko S.-R."/>
            <person name="Ahn C.-Y."/>
            <person name="Oh H.-M."/>
        </authorList>
    </citation>
    <scope>NUCLEOTIDE SEQUENCE</scope>
    <source>
        <strain evidence="2">DR4.4</strain>
    </source>
</reference>
<evidence type="ECO:0000313" key="3">
    <source>
        <dbReference type="Proteomes" id="UP000651050"/>
    </source>
</evidence>
<keyword evidence="1" id="KW-1133">Transmembrane helix</keyword>
<dbReference type="Proteomes" id="UP000651050">
    <property type="component" value="Unassembled WGS sequence"/>
</dbReference>
<comment type="caution">
    <text evidence="2">The sequence shown here is derived from an EMBL/GenBank/DDBJ whole genome shotgun (WGS) entry which is preliminary data.</text>
</comment>
<keyword evidence="1" id="KW-0472">Membrane</keyword>
<gene>
    <name evidence="2" type="ORF">I5803_15000</name>
</gene>
<dbReference type="EMBL" id="JADWYS010000001">
    <property type="protein sequence ID" value="MBG9389337.1"/>
    <property type="molecule type" value="Genomic_DNA"/>
</dbReference>
<name>A0A931H6G4_9BURK</name>
<dbReference type="RefSeq" id="WP_196987137.1">
    <property type="nucleotide sequence ID" value="NZ_JADWYS010000001.1"/>
</dbReference>
<accession>A0A931H6G4</accession>